<dbReference type="InterPro" id="IPR011749">
    <property type="entry name" value="CHP02243"/>
</dbReference>
<evidence type="ECO:0000313" key="1">
    <source>
        <dbReference type="EMBL" id="KZL49163.1"/>
    </source>
</evidence>
<protein>
    <submittedName>
        <fullName evidence="1">Uncharacterized protein</fullName>
    </submittedName>
</protein>
<name>A0A161UTF7_NODSP</name>
<dbReference type="NCBIfam" id="TIGR02243">
    <property type="entry name" value="putative baseplate assembly protein"/>
    <property type="match status" value="1"/>
</dbReference>
<evidence type="ECO:0000313" key="2">
    <source>
        <dbReference type="Proteomes" id="UP000076555"/>
    </source>
</evidence>
<accession>A0A161UTF7</accession>
<dbReference type="RefSeq" id="WP_063873327.1">
    <property type="nucleotide sequence ID" value="NZ_CAWMRI010000193.1"/>
</dbReference>
<comment type="caution">
    <text evidence="1">The sequence shown here is derived from an EMBL/GenBank/DDBJ whole genome shotgun (WGS) entry which is preliminary data.</text>
</comment>
<dbReference type="EMBL" id="LWAJ01000193">
    <property type="protein sequence ID" value="KZL49163.1"/>
    <property type="molecule type" value="Genomic_DNA"/>
</dbReference>
<gene>
    <name evidence="1" type="ORF">A2T98_14200</name>
</gene>
<reference evidence="1 2" key="1">
    <citation type="submission" date="2016-04" db="EMBL/GenBank/DDBJ databases">
        <title>Draft Genome Assembly of the Bloom-forming Cyanobacterium Nodularia spumigena Strain CENA596 in Shrimp Production Ponds.</title>
        <authorList>
            <person name="Popin R.V."/>
            <person name="Rigonato J."/>
            <person name="Abreu V.A."/>
            <person name="Andreote A.P."/>
            <person name="Silveira S.B."/>
            <person name="Odebrecht C."/>
            <person name="Fiore M.F."/>
        </authorList>
    </citation>
    <scope>NUCLEOTIDE SEQUENCE [LARGE SCALE GENOMIC DNA]</scope>
    <source>
        <strain evidence="1 2">CENA596</strain>
    </source>
</reference>
<sequence length="838" mass="94429">MNTRYHSLINQAGIEQRREKVRTTKGADGQPVVNGIDYVEVSKDRQTLSVHFIYNLPGEEDGVSLAGTVPLNLENVVIQGNERLQTLSVESVSTFTNVLVVKVGEPSVSNYIFYLVNSLSDISQPPPGFDPLLSQVEFSFLVNQLSEFDPKIQPDLPPAGTATPPVIDYLAKDYASFRQLMLDRLTFTMPKWRERNPADLGVMVVELLAYAGDRLSYYQDAVATEAYLGTARKRVSIRRHARLLDYLMHDGCNARTWVTLQVNSQGDGKVLLGSGANRPGMRFLTRTEQLSLDNHQDLIQQQVQVFETMHDITLYEAHNEIEFYTWGNAEEFLPYYLAVGTTQTTLKNHQLKLQSGDVLIFEEVLGKDSGIKADANPEHRHAVRLTSVKFSRDELLNQEIVEIQWHQEDALPFPLWICNFVNGKLYTNITVARGNVVLVDHGCTVQEELPEVTAENRYRPRLEFGPLTHQGFVRLSVWELYTKDIAINNARQSAFDPAAPARDALRWELGDVRPQIWLAEQDDINTIYYWQPQKDLLNSDSFAREFVVETEDDERAYLRFGDNILGKKPQPETDFSAIYRIGNGTIGNVGAEAIALLDPQIPDLANLITQVRNPLPATGGIDPEPIEKVKLYAPQAFRNQKRAVTASDYAEVAQLYPGVRKAVATRRWTGNWYTIFITVDRQANLPVDDSFKEKLGAFLERFRLAAQDIAIEAPIFVPLDIILDVQVADDYFANNVQQQLQIFTFSNKISPDGKLGFFHPDNFSFGQPVYLSQVITAAMQVPGVVSVNARRFQRWGKPPQNEIQTGVINFGRLEIGILDNDPSAPQNGRISFEMSGGF</sequence>
<dbReference type="AlphaFoldDB" id="A0A161UTF7"/>
<dbReference type="Proteomes" id="UP000076555">
    <property type="component" value="Unassembled WGS sequence"/>
</dbReference>
<dbReference type="OrthoDB" id="9796131at2"/>
<organism evidence="1 2">
    <name type="scientific">Nodularia spumigena CENA596</name>
    <dbReference type="NCBI Taxonomy" id="1819295"/>
    <lineage>
        <taxon>Bacteria</taxon>
        <taxon>Bacillati</taxon>
        <taxon>Cyanobacteriota</taxon>
        <taxon>Cyanophyceae</taxon>
        <taxon>Nostocales</taxon>
        <taxon>Nodulariaceae</taxon>
        <taxon>Nodularia</taxon>
    </lineage>
</organism>
<proteinExistence type="predicted"/>